<sequence length="83" mass="8432">MFCQVGETSCCGKSGETSCYGKLGETSCCGGSTKGIVVAMTASGIVGNETSSCWGIIGNEVADCRDIIGNETLVAVAQEELDV</sequence>
<protein>
    <submittedName>
        <fullName evidence="1">Uncharacterized protein</fullName>
    </submittedName>
</protein>
<organism evidence="1 2">
    <name type="scientific">Hibiscus sabdariffa</name>
    <name type="common">roselle</name>
    <dbReference type="NCBI Taxonomy" id="183260"/>
    <lineage>
        <taxon>Eukaryota</taxon>
        <taxon>Viridiplantae</taxon>
        <taxon>Streptophyta</taxon>
        <taxon>Embryophyta</taxon>
        <taxon>Tracheophyta</taxon>
        <taxon>Spermatophyta</taxon>
        <taxon>Magnoliopsida</taxon>
        <taxon>eudicotyledons</taxon>
        <taxon>Gunneridae</taxon>
        <taxon>Pentapetalae</taxon>
        <taxon>rosids</taxon>
        <taxon>malvids</taxon>
        <taxon>Malvales</taxon>
        <taxon>Malvaceae</taxon>
        <taxon>Malvoideae</taxon>
        <taxon>Hibiscus</taxon>
    </lineage>
</organism>
<dbReference type="EMBL" id="JBBPBN010000007">
    <property type="protein sequence ID" value="KAK9033588.1"/>
    <property type="molecule type" value="Genomic_DNA"/>
</dbReference>
<evidence type="ECO:0000313" key="2">
    <source>
        <dbReference type="Proteomes" id="UP001396334"/>
    </source>
</evidence>
<reference evidence="1 2" key="1">
    <citation type="journal article" date="2024" name="G3 (Bethesda)">
        <title>Genome assembly of Hibiscus sabdariffa L. provides insights into metabolisms of medicinal natural products.</title>
        <authorList>
            <person name="Kim T."/>
        </authorList>
    </citation>
    <scope>NUCLEOTIDE SEQUENCE [LARGE SCALE GENOMIC DNA]</scope>
    <source>
        <strain evidence="1">TK-2024</strain>
        <tissue evidence="1">Old leaves</tissue>
    </source>
</reference>
<name>A0ABR2T7W7_9ROSI</name>
<accession>A0ABR2T7W7</accession>
<evidence type="ECO:0000313" key="1">
    <source>
        <dbReference type="EMBL" id="KAK9033588.1"/>
    </source>
</evidence>
<proteinExistence type="predicted"/>
<gene>
    <name evidence="1" type="ORF">V6N11_049775</name>
</gene>
<keyword evidence="2" id="KW-1185">Reference proteome</keyword>
<dbReference type="Proteomes" id="UP001396334">
    <property type="component" value="Unassembled WGS sequence"/>
</dbReference>
<comment type="caution">
    <text evidence="1">The sequence shown here is derived from an EMBL/GenBank/DDBJ whole genome shotgun (WGS) entry which is preliminary data.</text>
</comment>